<sequence>MDALCFFLVGSFRKSPIDITSVLMKGSYSRPDLAYSRPGIVERTGGSYDLGGRWRPDNYGSYTVHFNNHAYDRSLHACYYNLEDDYYGSYGDLLEYEAALRLNRHLSEQERLQRWRMRLAFEELEEAERMRRYRSMAHTDRMLLGLSDHSWWGERYGSHPFHHRPDWRSRFGDKIRRWDSTYLPLSSSLSNRYAPVWGDSRDITRNDHHPHHHLHSDLSYPQSNLSRVDNRLLDSERRINQDLRYHELDNVERRLENQEDYLIQENMIHDQERAIENQMMDNVLYERERSDYNNSIREQEIMYDQDRRLDRLEGTSEIMYEQERRIEEDVDLYRDNERRLEDIDRGYLGDTIDQDILRPEYDSYPVDMDIGLEDNLARNHIQDDFIHRERLDEDLLY</sequence>
<gene>
    <name evidence="1" type="ORF">PSHT_09662</name>
</gene>
<proteinExistence type="predicted"/>
<dbReference type="VEuPathDB" id="FungiDB:PSTT_07511"/>
<dbReference type="EMBL" id="PKSM01000139">
    <property type="protein sequence ID" value="POW08192.1"/>
    <property type="molecule type" value="Genomic_DNA"/>
</dbReference>
<reference evidence="2" key="3">
    <citation type="journal article" date="2018" name="Mol. Plant Microbe Interact.">
        <title>Genome sequence resources for the wheat stripe rust pathogen (Puccinia striiformis f. sp. tritici) and the barley stripe rust pathogen (Puccinia striiformis f. sp. hordei).</title>
        <authorList>
            <person name="Xia C."/>
            <person name="Wang M."/>
            <person name="Yin C."/>
            <person name="Cornejo O.E."/>
            <person name="Hulbert S.H."/>
            <person name="Chen X."/>
        </authorList>
    </citation>
    <scope>NUCLEOTIDE SEQUENCE [LARGE SCALE GENOMIC DNA]</scope>
    <source>
        <strain evidence="2">93TX-2</strain>
    </source>
</reference>
<dbReference type="AlphaFoldDB" id="A0A2S4VF77"/>
<reference evidence="1 2" key="1">
    <citation type="submission" date="2017-12" db="EMBL/GenBank/DDBJ databases">
        <title>Gene loss provides genomic basis for host adaptation in cereal stripe rust fungi.</title>
        <authorList>
            <person name="Xia C."/>
        </authorList>
    </citation>
    <scope>NUCLEOTIDE SEQUENCE [LARGE SCALE GENOMIC DNA]</scope>
    <source>
        <strain evidence="1 2">93TX-2</strain>
    </source>
</reference>
<evidence type="ECO:0000313" key="1">
    <source>
        <dbReference type="EMBL" id="POW08192.1"/>
    </source>
</evidence>
<name>A0A2S4VF77_9BASI</name>
<organism evidence="1 2">
    <name type="scientific">Puccinia striiformis</name>
    <dbReference type="NCBI Taxonomy" id="27350"/>
    <lineage>
        <taxon>Eukaryota</taxon>
        <taxon>Fungi</taxon>
        <taxon>Dikarya</taxon>
        <taxon>Basidiomycota</taxon>
        <taxon>Pucciniomycotina</taxon>
        <taxon>Pucciniomycetes</taxon>
        <taxon>Pucciniales</taxon>
        <taxon>Pucciniaceae</taxon>
        <taxon>Puccinia</taxon>
    </lineage>
</organism>
<reference evidence="2" key="2">
    <citation type="journal article" date="2018" name="BMC Genomics">
        <title>Genomic insights into host adaptation between the wheat stripe rust pathogen (Puccinia striiformis f. sp. tritici) and the barley stripe rust pathogen (Puccinia striiformis f. sp. hordei).</title>
        <authorList>
            <person name="Xia C."/>
            <person name="Wang M."/>
            <person name="Yin C."/>
            <person name="Cornejo O.E."/>
            <person name="Hulbert S.H."/>
            <person name="Chen X."/>
        </authorList>
    </citation>
    <scope>NUCLEOTIDE SEQUENCE [LARGE SCALE GENOMIC DNA]</scope>
    <source>
        <strain evidence="2">93TX-2</strain>
    </source>
</reference>
<evidence type="ECO:0000313" key="2">
    <source>
        <dbReference type="Proteomes" id="UP000238274"/>
    </source>
</evidence>
<protein>
    <submittedName>
        <fullName evidence="1">Uncharacterized protein</fullName>
    </submittedName>
</protein>
<dbReference type="VEuPathDB" id="FungiDB:PSHT_09662"/>
<accession>A0A2S4VF77</accession>
<keyword evidence="2" id="KW-1185">Reference proteome</keyword>
<dbReference type="Proteomes" id="UP000238274">
    <property type="component" value="Unassembled WGS sequence"/>
</dbReference>
<dbReference type="OrthoDB" id="2497981at2759"/>
<comment type="caution">
    <text evidence="1">The sequence shown here is derived from an EMBL/GenBank/DDBJ whole genome shotgun (WGS) entry which is preliminary data.</text>
</comment>